<dbReference type="InterPro" id="IPR036063">
    <property type="entry name" value="Smr_dom_sf"/>
</dbReference>
<reference evidence="6" key="1">
    <citation type="journal article" date="2004" name="Nature">
        <title>Genome duplication in the teleost fish Tetraodon nigroviridis reveals the early vertebrate proto-karyotype.</title>
        <authorList>
            <person name="Jaillon O."/>
            <person name="Aury J.-M."/>
            <person name="Brunet F."/>
            <person name="Petit J.-L."/>
            <person name="Stange-Thomann N."/>
            <person name="Mauceli E."/>
            <person name="Bouneau L."/>
            <person name="Fischer C."/>
            <person name="Ozouf-Costaz C."/>
            <person name="Bernot A."/>
            <person name="Nicaud S."/>
            <person name="Jaffe D."/>
            <person name="Fisher S."/>
            <person name="Lutfalla G."/>
            <person name="Dossat C."/>
            <person name="Segurens B."/>
            <person name="Dasilva C."/>
            <person name="Salanoubat M."/>
            <person name="Levy M."/>
            <person name="Boudet N."/>
            <person name="Castellano S."/>
            <person name="Anthouard V."/>
            <person name="Jubin C."/>
            <person name="Castelli V."/>
            <person name="Katinka M."/>
            <person name="Vacherie B."/>
            <person name="Biemont C."/>
            <person name="Skalli Z."/>
            <person name="Cattolico L."/>
            <person name="Poulain J."/>
            <person name="De Berardinis V."/>
            <person name="Cruaud C."/>
            <person name="Duprat S."/>
            <person name="Brottier P."/>
            <person name="Coutanceau J.-P."/>
            <person name="Gouzy J."/>
            <person name="Parra G."/>
            <person name="Lardier G."/>
            <person name="Chapple C."/>
            <person name="McKernan K.J."/>
            <person name="McEwan P."/>
            <person name="Bosak S."/>
            <person name="Kellis M."/>
            <person name="Volff J.-N."/>
            <person name="Guigo R."/>
            <person name="Zody M.C."/>
            <person name="Mesirov J."/>
            <person name="Lindblad-Toh K."/>
            <person name="Birren B."/>
            <person name="Nusbaum C."/>
            <person name="Kahn D."/>
            <person name="Robinson-Rechavi M."/>
            <person name="Laudet V."/>
            <person name="Schachter V."/>
            <person name="Quetier F."/>
            <person name="Saurin W."/>
            <person name="Scarpelli C."/>
            <person name="Wincker P."/>
            <person name="Lander E.S."/>
            <person name="Weissenbach J."/>
            <person name="Roest Crollius H."/>
        </authorList>
    </citation>
    <scope>NUCLEOTIDE SEQUENCE [LARGE SCALE GENOMIC DNA]</scope>
</reference>
<dbReference type="InterPro" id="IPR056720">
    <property type="entry name" value="DUF7818"/>
</dbReference>
<dbReference type="InterPro" id="IPR013899">
    <property type="entry name" value="DUF1771"/>
</dbReference>
<dbReference type="SUPFAM" id="SSF46934">
    <property type="entry name" value="UBA-like"/>
    <property type="match status" value="1"/>
</dbReference>
<dbReference type="PANTHER" id="PTHR46535">
    <property type="entry name" value="NEDD4-BINDING PROTEIN 2"/>
    <property type="match status" value="1"/>
</dbReference>
<dbReference type="CDD" id="cd14279">
    <property type="entry name" value="CUE"/>
    <property type="match status" value="1"/>
</dbReference>
<feature type="region of interest" description="Disordered" evidence="2">
    <location>
        <begin position="196"/>
        <end position="218"/>
    </location>
</feature>
<dbReference type="Pfam" id="PF13671">
    <property type="entry name" value="AAA_33"/>
    <property type="match status" value="1"/>
</dbReference>
<feature type="compositionally biased region" description="Low complexity" evidence="2">
    <location>
        <begin position="810"/>
        <end position="819"/>
    </location>
</feature>
<dbReference type="Pfam" id="PF08590">
    <property type="entry name" value="DUF1771"/>
    <property type="match status" value="1"/>
</dbReference>
<feature type="region of interest" description="Disordered" evidence="2">
    <location>
        <begin position="676"/>
        <end position="770"/>
    </location>
</feature>
<keyword evidence="6" id="KW-1185">Reference proteome</keyword>
<dbReference type="Pfam" id="PF01713">
    <property type="entry name" value="Smr"/>
    <property type="match status" value="1"/>
</dbReference>
<dbReference type="GeneTree" id="ENSGT00940000164462"/>
<dbReference type="InterPro" id="IPR027417">
    <property type="entry name" value="P-loop_NTPase"/>
</dbReference>
<dbReference type="InterPro" id="IPR009060">
    <property type="entry name" value="UBA-like_sf"/>
</dbReference>
<dbReference type="Pfam" id="PF25126">
    <property type="entry name" value="DUF7818"/>
    <property type="match status" value="1"/>
</dbReference>
<dbReference type="Pfam" id="PF25124">
    <property type="entry name" value="DUF7816"/>
    <property type="match status" value="1"/>
</dbReference>
<dbReference type="InterPro" id="IPR002625">
    <property type="entry name" value="Smr_dom"/>
</dbReference>
<evidence type="ECO:0000313" key="5">
    <source>
        <dbReference type="Ensembl" id="ENSTNIP00000007847.1"/>
    </source>
</evidence>
<dbReference type="InParanoid" id="H3CHW9"/>
<evidence type="ECO:0000256" key="2">
    <source>
        <dbReference type="SAM" id="MobiDB-lite"/>
    </source>
</evidence>
<feature type="region of interest" description="Disordered" evidence="2">
    <location>
        <begin position="1122"/>
        <end position="1197"/>
    </location>
</feature>
<feature type="domain" description="Smr" evidence="3">
    <location>
        <begin position="1574"/>
        <end position="1653"/>
    </location>
</feature>
<dbReference type="InterPro" id="IPR056718">
    <property type="entry name" value="DUF7816"/>
</dbReference>
<dbReference type="GO" id="GO:0004519">
    <property type="term" value="F:endonuclease activity"/>
    <property type="evidence" value="ECO:0007669"/>
    <property type="project" value="TreeGrafter"/>
</dbReference>
<dbReference type="Proteomes" id="UP000007303">
    <property type="component" value="Unassembled WGS sequence"/>
</dbReference>
<dbReference type="GO" id="GO:0005634">
    <property type="term" value="C:nucleus"/>
    <property type="evidence" value="ECO:0007669"/>
    <property type="project" value="TreeGrafter"/>
</dbReference>
<evidence type="ECO:0000259" key="3">
    <source>
        <dbReference type="PROSITE" id="PS50828"/>
    </source>
</evidence>
<organism evidence="5 6">
    <name type="scientific">Tetraodon nigroviridis</name>
    <name type="common">Spotted green pufferfish</name>
    <name type="synonym">Chelonodon nigroviridis</name>
    <dbReference type="NCBI Taxonomy" id="99883"/>
    <lineage>
        <taxon>Eukaryota</taxon>
        <taxon>Metazoa</taxon>
        <taxon>Chordata</taxon>
        <taxon>Craniata</taxon>
        <taxon>Vertebrata</taxon>
        <taxon>Euteleostomi</taxon>
        <taxon>Actinopterygii</taxon>
        <taxon>Neopterygii</taxon>
        <taxon>Teleostei</taxon>
        <taxon>Neoteleostei</taxon>
        <taxon>Acanthomorphata</taxon>
        <taxon>Eupercaria</taxon>
        <taxon>Tetraodontiformes</taxon>
        <taxon>Tetradontoidea</taxon>
        <taxon>Tetraodontidae</taxon>
        <taxon>Tetraodon</taxon>
    </lineage>
</organism>
<dbReference type="InterPro" id="IPR052772">
    <property type="entry name" value="Endo/PolyKinase_Domain-Protein"/>
</dbReference>
<dbReference type="STRING" id="99883.ENSTNIP00000007847"/>
<feature type="domain" description="CUE" evidence="4">
    <location>
        <begin position="54"/>
        <end position="97"/>
    </location>
</feature>
<feature type="compositionally biased region" description="Polar residues" evidence="2">
    <location>
        <begin position="855"/>
        <end position="865"/>
    </location>
</feature>
<dbReference type="SUPFAM" id="SSF160443">
    <property type="entry name" value="SMR domain-like"/>
    <property type="match status" value="1"/>
</dbReference>
<dbReference type="Gene3D" id="1.10.8.10">
    <property type="entry name" value="DNA helicase RuvA subunit, C-terminal domain"/>
    <property type="match status" value="1"/>
</dbReference>
<dbReference type="PROSITE" id="PS51140">
    <property type="entry name" value="CUE"/>
    <property type="match status" value="1"/>
</dbReference>
<feature type="region of interest" description="Disordered" evidence="2">
    <location>
        <begin position="1"/>
        <end position="53"/>
    </location>
</feature>
<feature type="compositionally biased region" description="Polar residues" evidence="2">
    <location>
        <begin position="1138"/>
        <end position="1158"/>
    </location>
</feature>
<evidence type="ECO:0000259" key="4">
    <source>
        <dbReference type="PROSITE" id="PS51140"/>
    </source>
</evidence>
<feature type="compositionally biased region" description="Polar residues" evidence="2">
    <location>
        <begin position="756"/>
        <end position="766"/>
    </location>
</feature>
<dbReference type="InterPro" id="IPR041801">
    <property type="entry name" value="N4BP2_CUE"/>
</dbReference>
<proteinExistence type="predicted"/>
<feature type="compositionally biased region" description="Polar residues" evidence="2">
    <location>
        <begin position="929"/>
        <end position="944"/>
    </location>
</feature>
<protein>
    <submittedName>
        <fullName evidence="5">NEDD4 binding protein 2</fullName>
    </submittedName>
</protein>
<feature type="compositionally biased region" description="Polar residues" evidence="2">
    <location>
        <begin position="196"/>
        <end position="215"/>
    </location>
</feature>
<dbReference type="Ensembl" id="ENSTNIT00000008008.1">
    <property type="protein sequence ID" value="ENSTNIP00000007847.1"/>
    <property type="gene ID" value="ENSTNIG00000005174.1"/>
</dbReference>
<dbReference type="OMA" id="MTCENKT"/>
<feature type="compositionally biased region" description="Polar residues" evidence="2">
    <location>
        <begin position="38"/>
        <end position="50"/>
    </location>
</feature>
<feature type="compositionally biased region" description="Polar residues" evidence="2">
    <location>
        <begin position="1172"/>
        <end position="1187"/>
    </location>
</feature>
<feature type="region of interest" description="Disordered" evidence="2">
    <location>
        <begin position="1463"/>
        <end position="1496"/>
    </location>
</feature>
<dbReference type="SUPFAM" id="SSF52540">
    <property type="entry name" value="P-loop containing nucleoside triphosphate hydrolases"/>
    <property type="match status" value="1"/>
</dbReference>
<dbReference type="GO" id="GO:0043130">
    <property type="term" value="F:ubiquitin binding"/>
    <property type="evidence" value="ECO:0007669"/>
    <property type="project" value="InterPro"/>
</dbReference>
<dbReference type="Gene3D" id="3.30.1370.110">
    <property type="match status" value="1"/>
</dbReference>
<name>H3CHW9_TETNG</name>
<feature type="region of interest" description="Disordered" evidence="2">
    <location>
        <begin position="877"/>
        <end position="913"/>
    </location>
</feature>
<feature type="region of interest" description="Disordered" evidence="2">
    <location>
        <begin position="796"/>
        <end position="865"/>
    </location>
</feature>
<dbReference type="Pfam" id="PF25125">
    <property type="entry name" value="DUF7817"/>
    <property type="match status" value="1"/>
</dbReference>
<keyword evidence="1" id="KW-0175">Coiled coil</keyword>
<dbReference type="Gene3D" id="3.40.50.300">
    <property type="entry name" value="P-loop containing nucleotide triphosphate hydrolases"/>
    <property type="match status" value="1"/>
</dbReference>
<dbReference type="SMART" id="SM00463">
    <property type="entry name" value="SMR"/>
    <property type="match status" value="1"/>
</dbReference>
<dbReference type="InterPro" id="IPR003892">
    <property type="entry name" value="CUE"/>
</dbReference>
<dbReference type="SMART" id="SM01162">
    <property type="entry name" value="DUF1771"/>
    <property type="match status" value="1"/>
</dbReference>
<evidence type="ECO:0000313" key="6">
    <source>
        <dbReference type="Proteomes" id="UP000007303"/>
    </source>
</evidence>
<feature type="region of interest" description="Disordered" evidence="2">
    <location>
        <begin position="929"/>
        <end position="955"/>
    </location>
</feature>
<reference evidence="5" key="2">
    <citation type="submission" date="2025-08" db="UniProtKB">
        <authorList>
            <consortium name="Ensembl"/>
        </authorList>
    </citation>
    <scope>IDENTIFICATION</scope>
</reference>
<feature type="compositionally biased region" description="Basic and acidic residues" evidence="2">
    <location>
        <begin position="1469"/>
        <end position="1484"/>
    </location>
</feature>
<evidence type="ECO:0000256" key="1">
    <source>
        <dbReference type="SAM" id="Coils"/>
    </source>
</evidence>
<reference evidence="5" key="3">
    <citation type="submission" date="2025-09" db="UniProtKB">
        <authorList>
            <consortium name="Ensembl"/>
        </authorList>
    </citation>
    <scope>IDENTIFICATION</scope>
</reference>
<feature type="compositionally biased region" description="Basic and acidic residues" evidence="2">
    <location>
        <begin position="681"/>
        <end position="715"/>
    </location>
</feature>
<sequence length="1653" mass="183503">MPRKKKTDQSPARIPGWTPEGGSFDHNTGQRGPGQIDSAMTENFPSSTLLPGSEKEGILKGMQEMFSHLDPDVIYLMLSECDFKVEIATDSLLELSVAAEGADSGPSPISGFERSVSALLSPPLLSDSRPDPDSNDHPLPPRSLSTDPLGGELDLLVDQELETLTMQQEQCSSQPSSSLPPPFIVNQVLPELLESSLQPGSRRSPGSQVGQTSGAPSLLDPFSTWEVKMEKSLVDFTQSVAEASTGSPKPQLDLGASGRPSAFQVYKKQQPLQAVGGARAKVSLLTQEPCGSLKSPWNIDASVFTPHGQNQDPAFITPVAHLPSNLTSQPWQTVPWLNRSPIGQAPLRPSATIPKSWAPSAPQSPAHHNKLRLQGRVLVLLRGAPGSGKSTLAKALMEHNPGAVILSTDDYFTCTGYYQFDPSALGEAHEWNHKRAKEAFERGSNPIIIDNTNLQGWEMRPYVVQAVKHGYKVLFREPDTWWRYKPRELVKHTKHSVPLETIRHMLTKYERIVSIQSILGPQIKFEQSQLLENESSKLPSSETHCPDLVGQPESSHPHLFSSLPDVSLIGHNSETEMAGACEPIESGSLRFQPTGTAAEYPEIPQVDKDVDFDEVTGMDAQMELNHQTVGQAIPDCIVESVMNEDHQDDEVPVAFCETIGQRVRRERPSRRSCFDNLEPADLVKDTNQSDRKMGARERTKTEETQTSELLRREGEQGIPKMDFEGDWPSEGVLEQRQVRRRERRKERNSKTDEADSQSSSETQNGLQPEANRTEFQKLLDLIQTGVADIQIDNFTSSSLSSSSEEEEPEQNTTNSSSNSNERELDMPVNHNQGELPDFVLDQKMSDSDNTEEGNTETGSPSLLPANTSRLLAHNNQMAPSETVEANARRDGNAEGSSCIGGSQERKQRQGRRSGKQCKLALTFTQNCPSSVDSPAGSVNPSSIAQPRIPSPPVPVGGCCSQTEPQDFAFLWRLSNQNNPDEEFITTYSKLQNITVLSGNSCRFELATAGTPAVHARDHKEVPYRVVHDKSTQVEDKELGLIQDRLESLRILSRHFKLVSFDTLEDLYDKCHQDLEWTTNLLLDSGEIFFKEEEDVDPAAKHGAEDEGNGIKFVVENIHPDVKEKHRTENQPVEFGDETVQSATEAVGESDQSSSNTSGGHLESAVMDEGRSETPSLLETSQTNTCVNPEQDLGSGGDQDIGAWGGNMDDGLVIEEAITENEEELASMEAVSALLQAELNRIEEEEKQKEKEMSGRRHTGAGRSQHLDIQTVELKLPTEVALQLIELFGPVGVDPEKADSTDDCAVQMDLNLAKLIHQKWKESIQEKQRQATLSFLSLKNVSTNWGESDKAKPGPLLPNGRPEGYSQMPFMDHWNVSHPHISLRDIIKEEQALHDNMEKKRKSLADLDRRDGASLLKENQLYSLFPSIDRHFLQDIFRDHNYSLTHTELFLRSLLDEEPVKTVVAPPAPRTDHYRANSKERETKQKPAASTKPEYQDTVDPEYEDFRAEASLQRRRQLESFAKAAEAFKQGRKEVASFYAQQGHVHGKLMREANHRAAVHIFERVNSSLLPQNILDLHGLHVDEALDHLVQVLQEKTTAYEKGLCRPQLSVITGRGNHSQGGVARIRPAVINYLTNAHYRFTEPKPGLVLISLK</sequence>
<feature type="compositionally biased region" description="Basic residues" evidence="2">
    <location>
        <begin position="738"/>
        <end position="747"/>
    </location>
</feature>
<dbReference type="PANTHER" id="PTHR46535:SF1">
    <property type="entry name" value="NEDD4-BINDING PROTEIN 2"/>
    <property type="match status" value="1"/>
</dbReference>
<dbReference type="PROSITE" id="PS50828">
    <property type="entry name" value="SMR"/>
    <property type="match status" value="1"/>
</dbReference>
<dbReference type="CDD" id="cd14365">
    <property type="entry name" value="CUE_N4BP2"/>
    <property type="match status" value="1"/>
</dbReference>
<dbReference type="HOGENOM" id="CLU_002599_0_0_1"/>
<dbReference type="InterPro" id="IPR056719">
    <property type="entry name" value="DUF7817"/>
</dbReference>
<feature type="region of interest" description="Disordered" evidence="2">
    <location>
        <begin position="122"/>
        <end position="150"/>
    </location>
</feature>
<accession>H3CHW9</accession>
<feature type="coiled-coil region" evidence="1">
    <location>
        <begin position="1217"/>
        <end position="1251"/>
    </location>
</feature>